<sequence>MATHGSRNTCVILLLSIILMMINHCEAGSLSSSKRYAHVCNGTMAACLTLVEVDEEFLMDSEEHRQILEQTTPHISQLSLEKDNAACVVPGCNGAYNTKGKGRPCISDYHCPH</sequence>
<proteinExistence type="predicted"/>
<reference evidence="2" key="1">
    <citation type="journal article" date="2022" name="Mol. Ecol. Resour.">
        <title>The genomes of chicory, endive, great burdock and yacon provide insights into Asteraceae palaeo-polyploidization history and plant inulin production.</title>
        <authorList>
            <person name="Fan W."/>
            <person name="Wang S."/>
            <person name="Wang H."/>
            <person name="Wang A."/>
            <person name="Jiang F."/>
            <person name="Liu H."/>
            <person name="Zhao H."/>
            <person name="Xu D."/>
            <person name="Zhang Y."/>
        </authorList>
    </citation>
    <scope>NUCLEOTIDE SEQUENCE [LARGE SCALE GENOMIC DNA]</scope>
    <source>
        <strain evidence="2">cv. Yunnan</strain>
    </source>
</reference>
<name>A0ACB9B477_9ASTR</name>
<accession>A0ACB9B477</accession>
<organism evidence="1 2">
    <name type="scientific">Smallanthus sonchifolius</name>
    <dbReference type="NCBI Taxonomy" id="185202"/>
    <lineage>
        <taxon>Eukaryota</taxon>
        <taxon>Viridiplantae</taxon>
        <taxon>Streptophyta</taxon>
        <taxon>Embryophyta</taxon>
        <taxon>Tracheophyta</taxon>
        <taxon>Spermatophyta</taxon>
        <taxon>Magnoliopsida</taxon>
        <taxon>eudicotyledons</taxon>
        <taxon>Gunneridae</taxon>
        <taxon>Pentapetalae</taxon>
        <taxon>asterids</taxon>
        <taxon>campanulids</taxon>
        <taxon>Asterales</taxon>
        <taxon>Asteraceae</taxon>
        <taxon>Asteroideae</taxon>
        <taxon>Heliantheae alliance</taxon>
        <taxon>Millerieae</taxon>
        <taxon>Smallanthus</taxon>
    </lineage>
</organism>
<reference evidence="1 2" key="2">
    <citation type="journal article" date="2022" name="Mol. Ecol. Resour.">
        <title>The genomes of chicory, endive, great burdock and yacon provide insights into Asteraceae paleo-polyploidization history and plant inulin production.</title>
        <authorList>
            <person name="Fan W."/>
            <person name="Wang S."/>
            <person name="Wang H."/>
            <person name="Wang A."/>
            <person name="Jiang F."/>
            <person name="Liu H."/>
            <person name="Zhao H."/>
            <person name="Xu D."/>
            <person name="Zhang Y."/>
        </authorList>
    </citation>
    <scope>NUCLEOTIDE SEQUENCE [LARGE SCALE GENOMIC DNA]</scope>
    <source>
        <strain evidence="2">cv. Yunnan</strain>
        <tissue evidence="1">Leaves</tissue>
    </source>
</reference>
<keyword evidence="2" id="KW-1185">Reference proteome</keyword>
<dbReference type="EMBL" id="CM042040">
    <property type="protein sequence ID" value="KAI3717021.1"/>
    <property type="molecule type" value="Genomic_DNA"/>
</dbReference>
<evidence type="ECO:0000313" key="1">
    <source>
        <dbReference type="EMBL" id="KAI3717021.1"/>
    </source>
</evidence>
<evidence type="ECO:0000313" key="2">
    <source>
        <dbReference type="Proteomes" id="UP001056120"/>
    </source>
</evidence>
<dbReference type="Proteomes" id="UP001056120">
    <property type="component" value="Linkage Group LG23"/>
</dbReference>
<comment type="caution">
    <text evidence="1">The sequence shown here is derived from an EMBL/GenBank/DDBJ whole genome shotgun (WGS) entry which is preliminary data.</text>
</comment>
<protein>
    <submittedName>
        <fullName evidence="1">Uncharacterized protein</fullName>
    </submittedName>
</protein>
<gene>
    <name evidence="1" type="ORF">L1987_68324</name>
</gene>